<accession>A0A2I1GZC2</accession>
<proteinExistence type="predicted"/>
<comment type="caution">
    <text evidence="1">The sequence shown here is derived from an EMBL/GenBank/DDBJ whole genome shotgun (WGS) entry which is preliminary data.</text>
</comment>
<sequence length="121" mass="13886">MAEENEFYSKLCVAEIFRGAVDEKSEEEIDLLGGDKFSHNLATILARDREVVAINLRVLSDGYLKPDVVIQPILPWNGIVKKFLDHEKEYEGFMEVFLKDPMIGYRLERMYGGVDVELNCV</sequence>
<evidence type="ECO:0000313" key="2">
    <source>
        <dbReference type="Proteomes" id="UP000234323"/>
    </source>
</evidence>
<dbReference type="AlphaFoldDB" id="A0A2I1GZC2"/>
<evidence type="ECO:0000313" key="1">
    <source>
        <dbReference type="EMBL" id="PKY51980.1"/>
    </source>
</evidence>
<dbReference type="EMBL" id="LLXI01001115">
    <property type="protein sequence ID" value="PKY51980.1"/>
    <property type="molecule type" value="Genomic_DNA"/>
</dbReference>
<dbReference type="VEuPathDB" id="FungiDB:FUN_021065"/>
<protein>
    <submittedName>
        <fullName evidence="1">Uncharacterized protein</fullName>
    </submittedName>
</protein>
<gene>
    <name evidence="1" type="ORF">RhiirA4_469330</name>
</gene>
<name>A0A2I1GZC2_9GLOM</name>
<keyword evidence="2" id="KW-1185">Reference proteome</keyword>
<reference evidence="1 2" key="1">
    <citation type="submission" date="2015-10" db="EMBL/GenBank/DDBJ databases">
        <title>Genome analyses suggest a sexual origin of heterokaryosis in a supposedly ancient asexual fungus.</title>
        <authorList>
            <person name="Ropars J."/>
            <person name="Sedzielewska K."/>
            <person name="Noel J."/>
            <person name="Charron P."/>
            <person name="Farinelli L."/>
            <person name="Marton T."/>
            <person name="Kruger M."/>
            <person name="Pelin A."/>
            <person name="Brachmann A."/>
            <person name="Corradi N."/>
        </authorList>
    </citation>
    <scope>NUCLEOTIDE SEQUENCE [LARGE SCALE GENOMIC DNA]</scope>
    <source>
        <strain evidence="1 2">A4</strain>
    </source>
</reference>
<dbReference type="Proteomes" id="UP000234323">
    <property type="component" value="Unassembled WGS sequence"/>
</dbReference>
<organism evidence="1 2">
    <name type="scientific">Rhizophagus irregularis</name>
    <dbReference type="NCBI Taxonomy" id="588596"/>
    <lineage>
        <taxon>Eukaryota</taxon>
        <taxon>Fungi</taxon>
        <taxon>Fungi incertae sedis</taxon>
        <taxon>Mucoromycota</taxon>
        <taxon>Glomeromycotina</taxon>
        <taxon>Glomeromycetes</taxon>
        <taxon>Glomerales</taxon>
        <taxon>Glomeraceae</taxon>
        <taxon>Rhizophagus</taxon>
    </lineage>
</organism>